<dbReference type="AlphaFoldDB" id="M0D4W1"/>
<evidence type="ECO:0000256" key="1">
    <source>
        <dbReference type="ARBA" id="ARBA00004613"/>
    </source>
</evidence>
<dbReference type="PATRIC" id="fig|797114.5.peg.19"/>
<feature type="region of interest" description="Disordered" evidence="5">
    <location>
        <begin position="133"/>
        <end position="157"/>
    </location>
</feature>
<name>M0D4W1_9EURY</name>
<comment type="subcellular location">
    <subcellularLocation>
        <location evidence="1">Secreted</location>
    </subcellularLocation>
</comment>
<dbReference type="PANTHER" id="PTHR37467">
    <property type="entry name" value="EXPORTED CALCIUM-BINDING GLYCOPROTEIN-RELATED"/>
    <property type="match status" value="1"/>
</dbReference>
<keyword evidence="7" id="KW-1185">Reference proteome</keyword>
<dbReference type="InterPro" id="IPR059100">
    <property type="entry name" value="TSP3_bac"/>
</dbReference>
<protein>
    <submittedName>
        <fullName evidence="6">Uncharacterized protein</fullName>
    </submittedName>
</protein>
<dbReference type="eggNOG" id="arCOG07561">
    <property type="taxonomic scope" value="Archaea"/>
</dbReference>
<evidence type="ECO:0000313" key="7">
    <source>
        <dbReference type="Proteomes" id="UP000011626"/>
    </source>
</evidence>
<keyword evidence="3" id="KW-0732">Signal</keyword>
<keyword evidence="2" id="KW-0964">Secreted</keyword>
<dbReference type="STRING" id="797114.C475_00115"/>
<evidence type="ECO:0000313" key="6">
    <source>
        <dbReference type="EMBL" id="ELZ30501.1"/>
    </source>
</evidence>
<evidence type="ECO:0000256" key="2">
    <source>
        <dbReference type="ARBA" id="ARBA00022525"/>
    </source>
</evidence>
<evidence type="ECO:0000256" key="3">
    <source>
        <dbReference type="ARBA" id="ARBA00022729"/>
    </source>
</evidence>
<sequence>MSLPETESPSRGELLFNLTRKNATGCINVTAEYDRSNTGPNSTAYLVVEDIDPTRSRQGGASDRKLRRFDGKSGTLSIEVLPTDGYDSENVMVTAYAENTTLDLSLTVRRDRDDDGMYDFRERQTYGFFVSSENPEIDTEVDDPDTDGDGAEDGLEVRDPVEIDRTATVEFDSVTRSVEFDGLFLIPQSHPNYRDTDSDGLNDETEIRDWEIPVEIRNGEAYRWAPGGSNESIEAESSPLLKDTDGDGLDDAAEKNRTHTNPNATTTYGITSEHERLLRDLWVRYRTGGSRIGAFPPSVDSFDDIELSDATDDFDFVFDDTADGASTLDRFDFRALDGTNRTDTFLSNRREVAIGTDPWDPDTDDDGLTDGQEIEGTSVVRTYAAPGVPDAGTEIRIDDTVPHTGLSPLNPDSDGDGYWDGWIGVYNVSYDHGRGIDHAENLVLYREHLQSGNGTTGDEILQEQIKIHNTTEVSSAAGADVDDDGVVEHSNVHVGELLWDTSPVGGSSPDLNVTVEADYLEGLPEKRLNNTVWENGIEENLALYSINLDIIRDDNVSEKAALTGIAPDMNTDLHLSVVNKNNIAGDATGYNLDASVVPAPLPLNGHMIYAQKFAQADYRNAKARLSVSPYNTETELYAAKTELHELGHSFNLGVVDDQPGPLPFSEVYSGKDADVTREKLENRPGAQWGVMSKGWRSGTVFESDGVGYYVYTLEELLSIRRP</sequence>
<dbReference type="RefSeq" id="WP_006881679.1">
    <property type="nucleotide sequence ID" value="NZ_AOIU01000003.1"/>
</dbReference>
<dbReference type="PANTHER" id="PTHR37467:SF1">
    <property type="entry name" value="EXPORTED CALCIUM-BINDING GLYCOPROTEIN"/>
    <property type="match status" value="1"/>
</dbReference>
<dbReference type="EMBL" id="AOIU01000003">
    <property type="protein sequence ID" value="ELZ30501.1"/>
    <property type="molecule type" value="Genomic_DNA"/>
</dbReference>
<reference evidence="6 7" key="1">
    <citation type="journal article" date="2014" name="PLoS Genet.">
        <title>Phylogenetically driven sequencing of extremely halophilic archaea reveals strategies for static and dynamic osmo-response.</title>
        <authorList>
            <person name="Becker E.A."/>
            <person name="Seitzer P.M."/>
            <person name="Tritt A."/>
            <person name="Larsen D."/>
            <person name="Krusor M."/>
            <person name="Yao A.I."/>
            <person name="Wu D."/>
            <person name="Madern D."/>
            <person name="Eisen J.A."/>
            <person name="Darling A.E."/>
            <person name="Facciotti M.T."/>
        </authorList>
    </citation>
    <scope>NUCLEOTIDE SEQUENCE [LARGE SCALE GENOMIC DNA]</scope>
    <source>
        <strain evidence="6 7">2-9-1</strain>
    </source>
</reference>
<dbReference type="InterPro" id="IPR053180">
    <property type="entry name" value="Ca-binding_acidic-repeat"/>
</dbReference>
<evidence type="ECO:0000256" key="5">
    <source>
        <dbReference type="SAM" id="MobiDB-lite"/>
    </source>
</evidence>
<comment type="caution">
    <text evidence="6">The sequence shown here is derived from an EMBL/GenBank/DDBJ whole genome shotgun (WGS) entry which is preliminary data.</text>
</comment>
<feature type="region of interest" description="Disordered" evidence="5">
    <location>
        <begin position="223"/>
        <end position="267"/>
    </location>
</feature>
<organism evidence="6 7">
    <name type="scientific">Halosimplex carlsbadense 2-9-1</name>
    <dbReference type="NCBI Taxonomy" id="797114"/>
    <lineage>
        <taxon>Archaea</taxon>
        <taxon>Methanobacteriati</taxon>
        <taxon>Methanobacteriota</taxon>
        <taxon>Stenosarchaea group</taxon>
        <taxon>Halobacteria</taxon>
        <taxon>Halobacteriales</taxon>
        <taxon>Haloarculaceae</taxon>
        <taxon>Halosimplex</taxon>
    </lineage>
</organism>
<proteinExistence type="predicted"/>
<gene>
    <name evidence="6" type="ORF">C475_00115</name>
</gene>
<dbReference type="Proteomes" id="UP000011626">
    <property type="component" value="Unassembled WGS sequence"/>
</dbReference>
<dbReference type="OrthoDB" id="242758at2157"/>
<keyword evidence="4" id="KW-0106">Calcium</keyword>
<feature type="region of interest" description="Disordered" evidence="5">
    <location>
        <begin position="390"/>
        <end position="409"/>
    </location>
</feature>
<accession>M0D4W1</accession>
<feature type="compositionally biased region" description="Acidic residues" evidence="5">
    <location>
        <begin position="135"/>
        <end position="154"/>
    </location>
</feature>
<evidence type="ECO:0000256" key="4">
    <source>
        <dbReference type="ARBA" id="ARBA00022837"/>
    </source>
</evidence>
<dbReference type="Pfam" id="PF18884">
    <property type="entry name" value="TSP3_bac"/>
    <property type="match status" value="3"/>
</dbReference>